<organism evidence="3 4">
    <name type="scientific">Caedimonas varicaedens</name>
    <dbReference type="NCBI Taxonomy" id="1629334"/>
    <lineage>
        <taxon>Bacteria</taxon>
        <taxon>Pseudomonadati</taxon>
        <taxon>Pseudomonadota</taxon>
        <taxon>Alphaproteobacteria</taxon>
        <taxon>Holosporales</taxon>
        <taxon>Caedimonadaceae</taxon>
        <taxon>Caedimonas</taxon>
    </lineage>
</organism>
<evidence type="ECO:0000313" key="3">
    <source>
        <dbReference type="EMBL" id="GAO98517.1"/>
    </source>
</evidence>
<keyword evidence="3" id="KW-0418">Kinase</keyword>
<evidence type="ECO:0000256" key="1">
    <source>
        <dbReference type="SAM" id="MobiDB-lite"/>
    </source>
</evidence>
<dbReference type="Proteomes" id="UP000036771">
    <property type="component" value="Unassembled WGS sequence"/>
</dbReference>
<keyword evidence="3" id="KW-0808">Transferase</keyword>
<dbReference type="PANTHER" id="PTHR34822">
    <property type="entry name" value="GRPB DOMAIN PROTEIN (AFU_ORTHOLOGUE AFUA_1G01530)"/>
    <property type="match status" value="1"/>
</dbReference>
<dbReference type="STRING" id="1629334.Cva_01179"/>
<dbReference type="InterPro" id="IPR000182">
    <property type="entry name" value="GNAT_dom"/>
</dbReference>
<dbReference type="GO" id="GO:0016301">
    <property type="term" value="F:kinase activity"/>
    <property type="evidence" value="ECO:0007669"/>
    <property type="project" value="UniProtKB-KW"/>
</dbReference>
<dbReference type="InterPro" id="IPR043519">
    <property type="entry name" value="NT_sf"/>
</dbReference>
<dbReference type="InterPro" id="IPR016181">
    <property type="entry name" value="Acyl_CoA_acyltransferase"/>
</dbReference>
<dbReference type="CDD" id="cd04301">
    <property type="entry name" value="NAT_SF"/>
    <property type="match status" value="1"/>
</dbReference>
<dbReference type="InterPro" id="IPR007344">
    <property type="entry name" value="GrpB/CoaE"/>
</dbReference>
<proteinExistence type="predicted"/>
<keyword evidence="4" id="KW-1185">Reference proteome</keyword>
<dbReference type="Gene3D" id="3.30.460.10">
    <property type="entry name" value="Beta Polymerase, domain 2"/>
    <property type="match status" value="1"/>
</dbReference>
<dbReference type="SUPFAM" id="SSF81301">
    <property type="entry name" value="Nucleotidyltransferase"/>
    <property type="match status" value="1"/>
</dbReference>
<protein>
    <submittedName>
        <fullName evidence="3">Dephospho-CoA kinase/protein folding accessory domain-containing protein</fullName>
    </submittedName>
</protein>
<dbReference type="Pfam" id="PF00583">
    <property type="entry name" value="Acetyltransf_1"/>
    <property type="match status" value="1"/>
</dbReference>
<dbReference type="AlphaFoldDB" id="A0A0K8MDI4"/>
<comment type="caution">
    <text evidence="3">The sequence shown here is derived from an EMBL/GenBank/DDBJ whole genome shotgun (WGS) entry which is preliminary data.</text>
</comment>
<evidence type="ECO:0000259" key="2">
    <source>
        <dbReference type="PROSITE" id="PS51186"/>
    </source>
</evidence>
<evidence type="ECO:0000313" key="4">
    <source>
        <dbReference type="Proteomes" id="UP000036771"/>
    </source>
</evidence>
<feature type="domain" description="N-acetyltransferase" evidence="2">
    <location>
        <begin position="173"/>
        <end position="316"/>
    </location>
</feature>
<gene>
    <name evidence="3" type="ORF">Cva_01179</name>
</gene>
<dbReference type="EMBL" id="BBVC01000065">
    <property type="protein sequence ID" value="GAO98517.1"/>
    <property type="molecule type" value="Genomic_DNA"/>
</dbReference>
<dbReference type="PANTHER" id="PTHR34822:SF1">
    <property type="entry name" value="GRPB FAMILY PROTEIN"/>
    <property type="match status" value="1"/>
</dbReference>
<dbReference type="Gene3D" id="3.40.630.30">
    <property type="match status" value="1"/>
</dbReference>
<sequence length="316" mass="36832">MRKIITVMPYDPEWVKMFEHEAALLKNALGENSLIIHHIGSTSVPGLCAKPKIDIIAVVKDTTFLEQDLGTIGYTYKGEFNIPFQYGFSKRDTFPEVNLHVYEEGNPEIEINLLFRDYLRNHPRALKEYADLKLYLVSQNSLHDKNGQKFSGYTLGKDKFIKKILTQAGFKGLCMRFCTHYDEWDAARHFRQKYFFDKVLISDPYTWTFNHPEHVHFVLYQGTEIVGYVHLQLWPEQRVALRIIVIDAPLRGRGMGKQFLKLCERWLEQKGTKLLQTETSLAAYSFYSKQGYIEMPFNDPDKHPTDPQDIPMGKKL</sequence>
<accession>A0A0K8MDI4</accession>
<dbReference type="SUPFAM" id="SSF55729">
    <property type="entry name" value="Acyl-CoA N-acyltransferases (Nat)"/>
    <property type="match status" value="1"/>
</dbReference>
<reference evidence="3 4" key="1">
    <citation type="submission" date="2015-03" db="EMBL/GenBank/DDBJ databases">
        <title>Caedibacter varicaedens, whole genome shotgun sequence.</title>
        <authorList>
            <person name="Suzuki H."/>
            <person name="Dapper A.L."/>
            <person name="Gibson A.K."/>
            <person name="Jackson C."/>
            <person name="Lee H."/>
            <person name="Pejaver V.R."/>
            <person name="Doak T."/>
            <person name="Lynch M."/>
        </authorList>
    </citation>
    <scope>NUCLEOTIDE SEQUENCE [LARGE SCALE GENOMIC DNA]</scope>
</reference>
<dbReference type="PROSITE" id="PS51186">
    <property type="entry name" value="GNAT"/>
    <property type="match status" value="1"/>
</dbReference>
<name>A0A0K8MDI4_9PROT</name>
<dbReference type="Pfam" id="PF04229">
    <property type="entry name" value="GrpB"/>
    <property type="match status" value="1"/>
</dbReference>
<dbReference type="GO" id="GO:0016747">
    <property type="term" value="F:acyltransferase activity, transferring groups other than amino-acyl groups"/>
    <property type="evidence" value="ECO:0007669"/>
    <property type="project" value="InterPro"/>
</dbReference>
<feature type="region of interest" description="Disordered" evidence="1">
    <location>
        <begin position="297"/>
        <end position="316"/>
    </location>
</feature>